<dbReference type="InterPro" id="IPR002401">
    <property type="entry name" value="Cyt_P450_E_grp-I"/>
</dbReference>
<evidence type="ECO:0000256" key="3">
    <source>
        <dbReference type="ARBA" id="ARBA00004406"/>
    </source>
</evidence>
<dbReference type="FunFam" id="1.10.630.10:FF:000238">
    <property type="entry name" value="Cytochrome P450 2A6"/>
    <property type="match status" value="1"/>
</dbReference>
<feature type="compositionally biased region" description="Basic and acidic residues" evidence="13">
    <location>
        <begin position="355"/>
        <end position="373"/>
    </location>
</feature>
<dbReference type="PANTHER" id="PTHR24300">
    <property type="entry name" value="CYTOCHROME P450 508A4-RELATED"/>
    <property type="match status" value="1"/>
</dbReference>
<dbReference type="GO" id="GO:0006082">
    <property type="term" value="P:organic acid metabolic process"/>
    <property type="evidence" value="ECO:0007669"/>
    <property type="project" value="TreeGrafter"/>
</dbReference>
<dbReference type="OrthoDB" id="5836879at2759"/>
<dbReference type="PANTHER" id="PTHR24300:SF338">
    <property type="entry name" value="CYTOCHROME P450 CYP36A1-RELATED"/>
    <property type="match status" value="1"/>
</dbReference>
<evidence type="ECO:0000313" key="15">
    <source>
        <dbReference type="Proteomes" id="UP000298663"/>
    </source>
</evidence>
<keyword evidence="12" id="KW-0472">Membrane</keyword>
<dbReference type="InterPro" id="IPR036396">
    <property type="entry name" value="Cyt_P450_sf"/>
</dbReference>
<dbReference type="InterPro" id="IPR050182">
    <property type="entry name" value="Cytochrome_P450_fam2"/>
</dbReference>
<dbReference type="GO" id="GO:0006805">
    <property type="term" value="P:xenobiotic metabolic process"/>
    <property type="evidence" value="ECO:0007669"/>
    <property type="project" value="TreeGrafter"/>
</dbReference>
<dbReference type="Proteomes" id="UP000298663">
    <property type="component" value="Unassembled WGS sequence"/>
</dbReference>
<evidence type="ECO:0000256" key="7">
    <source>
        <dbReference type="ARBA" id="ARBA00022824"/>
    </source>
</evidence>
<organism evidence="14 15">
    <name type="scientific">Steinernema carpocapsae</name>
    <name type="common">Entomopathogenic nematode</name>
    <dbReference type="NCBI Taxonomy" id="34508"/>
    <lineage>
        <taxon>Eukaryota</taxon>
        <taxon>Metazoa</taxon>
        <taxon>Ecdysozoa</taxon>
        <taxon>Nematoda</taxon>
        <taxon>Chromadorea</taxon>
        <taxon>Rhabditida</taxon>
        <taxon>Tylenchina</taxon>
        <taxon>Panagrolaimomorpha</taxon>
        <taxon>Strongyloidoidea</taxon>
        <taxon>Steinernematidae</taxon>
        <taxon>Steinernema</taxon>
    </lineage>
</organism>
<proteinExistence type="inferred from homology"/>
<gene>
    <name evidence="14" type="ORF">L596_010034</name>
</gene>
<dbReference type="AlphaFoldDB" id="A0A4U5PHE5"/>
<keyword evidence="15" id="KW-1185">Reference proteome</keyword>
<sequence>MLLLVAGAVIVYYLYTFYYVTRKKLPPGPLPLPGIGNLLTMGEDFSENGNLKVQKWVNEYGKVFTLWMPQPSVLICDKELLKQYFIKQGDAFAGRPSYYINQLIIGGDYGLIFNDNSIYKQQRRFALHVLRDFGMGRPILQDAIHVESRRLVNLFAAVEDIPTDPSAFLTTAVGNIVHKLVFGTVREHDDPFIHDFKRDLQLVLEEMETPFVLAIESLPFLRHLEKVFDLGLTKLWKHNDRIIDKIRSEIESHKKTIDYTNEPRDYMDAFLMEMKRRKEAGEQEEFTEQQLSIAVYDLFSAGTETTVTTLRYGIHYLLNYPEIQDKIYEEIDRVIGLEHRKGSDDGRPSASSLRLRCDSRNPAPREHTPDHPAARGHRRRRYCRLPYPEGDHRSAAVPGRPRIRGGVGQPYRIPSRTFPDSGRRLLEGRPRDALLPRQTRLFGRKRRQDGALHVLCHALAAL</sequence>
<keyword evidence="7" id="KW-0256">Endoplasmic reticulum</keyword>
<evidence type="ECO:0000256" key="13">
    <source>
        <dbReference type="SAM" id="MobiDB-lite"/>
    </source>
</evidence>
<evidence type="ECO:0000256" key="8">
    <source>
        <dbReference type="ARBA" id="ARBA00022848"/>
    </source>
</evidence>
<dbReference type="EMBL" id="AZBU02000002">
    <property type="protein sequence ID" value="TKR95940.1"/>
    <property type="molecule type" value="Genomic_DNA"/>
</dbReference>
<evidence type="ECO:0000313" key="14">
    <source>
        <dbReference type="EMBL" id="TKR95940.1"/>
    </source>
</evidence>
<protein>
    <recommendedName>
        <fullName evidence="16">Cytochrome P450</fullName>
    </recommendedName>
</protein>
<dbReference type="Pfam" id="PF00067">
    <property type="entry name" value="p450"/>
    <property type="match status" value="1"/>
</dbReference>
<feature type="compositionally biased region" description="Basic residues" evidence="13">
    <location>
        <begin position="374"/>
        <end position="383"/>
    </location>
</feature>
<evidence type="ECO:0000256" key="10">
    <source>
        <dbReference type="ARBA" id="ARBA00023004"/>
    </source>
</evidence>
<evidence type="ECO:0000256" key="11">
    <source>
        <dbReference type="ARBA" id="ARBA00023033"/>
    </source>
</evidence>
<keyword evidence="10" id="KW-0408">Iron</keyword>
<accession>A0A4U5PHE5</accession>
<keyword evidence="5" id="KW-0349">Heme</keyword>
<reference evidence="14 15" key="2">
    <citation type="journal article" date="2019" name="G3 (Bethesda)">
        <title>Hybrid Assembly of the Genome of the Entomopathogenic Nematode Steinernema carpocapsae Identifies the X-Chromosome.</title>
        <authorList>
            <person name="Serra L."/>
            <person name="Macchietto M."/>
            <person name="Macias-Munoz A."/>
            <person name="McGill C.J."/>
            <person name="Rodriguez I.M."/>
            <person name="Rodriguez B."/>
            <person name="Murad R."/>
            <person name="Mortazavi A."/>
        </authorList>
    </citation>
    <scope>NUCLEOTIDE SEQUENCE [LARGE SCALE GENOMIC DNA]</scope>
    <source>
        <strain evidence="14 15">ALL</strain>
    </source>
</reference>
<dbReference type="InterPro" id="IPR001128">
    <property type="entry name" value="Cyt_P450"/>
</dbReference>
<evidence type="ECO:0000256" key="9">
    <source>
        <dbReference type="ARBA" id="ARBA00023002"/>
    </source>
</evidence>
<evidence type="ECO:0000256" key="6">
    <source>
        <dbReference type="ARBA" id="ARBA00022723"/>
    </source>
</evidence>
<dbReference type="GO" id="GO:0005506">
    <property type="term" value="F:iron ion binding"/>
    <property type="evidence" value="ECO:0007669"/>
    <property type="project" value="InterPro"/>
</dbReference>
<keyword evidence="11" id="KW-0503">Monooxygenase</keyword>
<comment type="cofactor">
    <cofactor evidence="1">
        <name>heme</name>
        <dbReference type="ChEBI" id="CHEBI:30413"/>
    </cofactor>
</comment>
<evidence type="ECO:0000256" key="5">
    <source>
        <dbReference type="ARBA" id="ARBA00022617"/>
    </source>
</evidence>
<dbReference type="STRING" id="34508.A0A4U5PHE5"/>
<comment type="caution">
    <text evidence="14">The sequence shown here is derived from an EMBL/GenBank/DDBJ whole genome shotgun (WGS) entry which is preliminary data.</text>
</comment>
<dbReference type="GO" id="GO:0016712">
    <property type="term" value="F:oxidoreductase activity, acting on paired donors, with incorporation or reduction of molecular oxygen, reduced flavin or flavoprotein as one donor, and incorporation of one atom of oxygen"/>
    <property type="evidence" value="ECO:0007669"/>
    <property type="project" value="TreeGrafter"/>
</dbReference>
<name>A0A4U5PHE5_STECR</name>
<dbReference type="SUPFAM" id="SSF48264">
    <property type="entry name" value="Cytochrome P450"/>
    <property type="match status" value="1"/>
</dbReference>
<comment type="subcellular location">
    <subcellularLocation>
        <location evidence="3">Endoplasmic reticulum membrane</location>
        <topology evidence="3">Peripheral membrane protein</topology>
    </subcellularLocation>
    <subcellularLocation>
        <location evidence="2">Microsome membrane</location>
        <topology evidence="2">Peripheral membrane protein</topology>
    </subcellularLocation>
</comment>
<reference evidence="14 15" key="1">
    <citation type="journal article" date="2015" name="Genome Biol.">
        <title>Comparative genomics of Steinernema reveals deeply conserved gene regulatory networks.</title>
        <authorList>
            <person name="Dillman A.R."/>
            <person name="Macchietto M."/>
            <person name="Porter C.F."/>
            <person name="Rogers A."/>
            <person name="Williams B."/>
            <person name="Antoshechkin I."/>
            <person name="Lee M.M."/>
            <person name="Goodwin Z."/>
            <person name="Lu X."/>
            <person name="Lewis E.E."/>
            <person name="Goodrich-Blair H."/>
            <person name="Stock S.P."/>
            <person name="Adams B.J."/>
            <person name="Sternberg P.W."/>
            <person name="Mortazavi A."/>
        </authorList>
    </citation>
    <scope>NUCLEOTIDE SEQUENCE [LARGE SCALE GENOMIC DNA]</scope>
    <source>
        <strain evidence="14 15">ALL</strain>
    </source>
</reference>
<feature type="region of interest" description="Disordered" evidence="13">
    <location>
        <begin position="339"/>
        <end position="410"/>
    </location>
</feature>
<evidence type="ECO:0000256" key="2">
    <source>
        <dbReference type="ARBA" id="ARBA00004174"/>
    </source>
</evidence>
<comment type="similarity">
    <text evidence="4">Belongs to the cytochrome P450 family.</text>
</comment>
<dbReference type="PRINTS" id="PR00463">
    <property type="entry name" value="EP450I"/>
</dbReference>
<keyword evidence="8" id="KW-0492">Microsome</keyword>
<evidence type="ECO:0000256" key="12">
    <source>
        <dbReference type="ARBA" id="ARBA00023136"/>
    </source>
</evidence>
<dbReference type="GO" id="GO:0005789">
    <property type="term" value="C:endoplasmic reticulum membrane"/>
    <property type="evidence" value="ECO:0007669"/>
    <property type="project" value="UniProtKB-SubCell"/>
</dbReference>
<dbReference type="Gene3D" id="1.10.630.10">
    <property type="entry name" value="Cytochrome P450"/>
    <property type="match status" value="1"/>
</dbReference>
<evidence type="ECO:0000256" key="4">
    <source>
        <dbReference type="ARBA" id="ARBA00010617"/>
    </source>
</evidence>
<dbReference type="GO" id="GO:0020037">
    <property type="term" value="F:heme binding"/>
    <property type="evidence" value="ECO:0007669"/>
    <property type="project" value="InterPro"/>
</dbReference>
<evidence type="ECO:0000256" key="1">
    <source>
        <dbReference type="ARBA" id="ARBA00001971"/>
    </source>
</evidence>
<keyword evidence="9" id="KW-0560">Oxidoreductase</keyword>
<evidence type="ECO:0008006" key="16">
    <source>
        <dbReference type="Google" id="ProtNLM"/>
    </source>
</evidence>
<keyword evidence="6" id="KW-0479">Metal-binding</keyword>